<organism evidence="17 18">
    <name type="scientific">Providencia alcalifaciens</name>
    <dbReference type="NCBI Taxonomy" id="126385"/>
    <lineage>
        <taxon>Bacteria</taxon>
        <taxon>Pseudomonadati</taxon>
        <taxon>Pseudomonadota</taxon>
        <taxon>Gammaproteobacteria</taxon>
        <taxon>Enterobacterales</taxon>
        <taxon>Morganellaceae</taxon>
        <taxon>Providencia</taxon>
    </lineage>
</organism>
<dbReference type="NCBIfam" id="NF003013">
    <property type="entry name" value="PRK03846.1"/>
    <property type="match status" value="1"/>
</dbReference>
<feature type="binding site" evidence="14">
    <location>
        <begin position="39"/>
        <end position="46"/>
    </location>
    <ligand>
        <name>ATP</name>
        <dbReference type="ChEBI" id="CHEBI:30616"/>
    </ligand>
</feature>
<keyword evidence="8 14" id="KW-0547">Nucleotide-binding</keyword>
<dbReference type="Proteomes" id="UP000295055">
    <property type="component" value="Unassembled WGS sequence"/>
</dbReference>
<dbReference type="FunFam" id="3.40.50.300:FF:000212">
    <property type="entry name" value="Adenylyl-sulfate kinase"/>
    <property type="match status" value="1"/>
</dbReference>
<keyword evidence="9 14" id="KW-0418">Kinase</keyword>
<reference evidence="17 18" key="1">
    <citation type="submission" date="2019-03" db="EMBL/GenBank/DDBJ databases">
        <title>Genomic analyses of the natural microbiome of Caenorhabditis elegans.</title>
        <authorList>
            <person name="Samuel B."/>
        </authorList>
    </citation>
    <scope>NUCLEOTIDE SEQUENCE [LARGE SCALE GENOMIC DNA]</scope>
    <source>
        <strain evidence="17 18">JUb102</strain>
    </source>
</reference>
<comment type="pathway">
    <text evidence="3 14 15">Sulfur metabolism; hydrogen sulfide biosynthesis; sulfite from sulfate: step 2/3.</text>
</comment>
<evidence type="ECO:0000259" key="16">
    <source>
        <dbReference type="Pfam" id="PF01583"/>
    </source>
</evidence>
<dbReference type="PANTHER" id="PTHR11055:SF63">
    <property type="entry name" value="ADENYLYL-SULFATE KINASE 1, CHLOROPLASTIC"/>
    <property type="match status" value="1"/>
</dbReference>
<gene>
    <name evidence="14" type="primary">cysC</name>
    <name evidence="17" type="ORF">EC835_107215</name>
</gene>
<comment type="function">
    <text evidence="2 14 15">Catalyzes the synthesis of activated sulfate.</text>
</comment>
<dbReference type="InterPro" id="IPR002891">
    <property type="entry name" value="APS"/>
</dbReference>
<dbReference type="GO" id="GO:0004020">
    <property type="term" value="F:adenylylsulfate kinase activity"/>
    <property type="evidence" value="ECO:0007669"/>
    <property type="project" value="UniProtKB-UniRule"/>
</dbReference>
<evidence type="ECO:0000256" key="9">
    <source>
        <dbReference type="ARBA" id="ARBA00022777"/>
    </source>
</evidence>
<evidence type="ECO:0000256" key="15">
    <source>
        <dbReference type="RuleBase" id="RU004347"/>
    </source>
</evidence>
<dbReference type="EC" id="2.7.1.25" evidence="5 14"/>
<dbReference type="HAMAP" id="MF_00065">
    <property type="entry name" value="Adenylyl_sulf_kinase"/>
    <property type="match status" value="1"/>
</dbReference>
<dbReference type="UniPathway" id="UPA00140">
    <property type="reaction ID" value="UER00205"/>
</dbReference>
<dbReference type="Gene3D" id="3.40.50.300">
    <property type="entry name" value="P-loop containing nucleotide triphosphate hydrolases"/>
    <property type="match status" value="1"/>
</dbReference>
<dbReference type="GO" id="GO:0070814">
    <property type="term" value="P:hydrogen sulfide biosynthetic process"/>
    <property type="evidence" value="ECO:0007669"/>
    <property type="project" value="UniProtKB-UniRule"/>
</dbReference>
<dbReference type="Pfam" id="PF01583">
    <property type="entry name" value="APS_kinase"/>
    <property type="match status" value="1"/>
</dbReference>
<evidence type="ECO:0000256" key="3">
    <source>
        <dbReference type="ARBA" id="ARBA00004806"/>
    </source>
</evidence>
<feature type="active site" description="Phosphoserine intermediate" evidence="14">
    <location>
        <position position="113"/>
    </location>
</feature>
<comment type="catalytic activity">
    <reaction evidence="1 14 15">
        <text>adenosine 5'-phosphosulfate + ATP = 3'-phosphoadenylyl sulfate + ADP + H(+)</text>
        <dbReference type="Rhea" id="RHEA:24152"/>
        <dbReference type="ChEBI" id="CHEBI:15378"/>
        <dbReference type="ChEBI" id="CHEBI:30616"/>
        <dbReference type="ChEBI" id="CHEBI:58243"/>
        <dbReference type="ChEBI" id="CHEBI:58339"/>
        <dbReference type="ChEBI" id="CHEBI:456216"/>
        <dbReference type="EC" id="2.7.1.25"/>
    </reaction>
</comment>
<comment type="caution">
    <text evidence="17">The sequence shown here is derived from an EMBL/GenBank/DDBJ whole genome shotgun (WGS) entry which is preliminary data.</text>
</comment>
<dbReference type="RefSeq" id="WP_132496791.1">
    <property type="nucleotide sequence ID" value="NZ_SMAS01000007.1"/>
</dbReference>
<dbReference type="EMBL" id="SMAS01000007">
    <property type="protein sequence ID" value="TCT31686.1"/>
    <property type="molecule type" value="Genomic_DNA"/>
</dbReference>
<dbReference type="GO" id="GO:0005524">
    <property type="term" value="F:ATP binding"/>
    <property type="evidence" value="ECO:0007669"/>
    <property type="project" value="UniProtKB-UniRule"/>
</dbReference>
<dbReference type="NCBIfam" id="TIGR00455">
    <property type="entry name" value="apsK"/>
    <property type="match status" value="1"/>
</dbReference>
<evidence type="ECO:0000256" key="1">
    <source>
        <dbReference type="ARBA" id="ARBA00001823"/>
    </source>
</evidence>
<accession>A0A4R3NG37</accession>
<keyword evidence="10 14" id="KW-0067">ATP-binding</keyword>
<comment type="similarity">
    <text evidence="4 14 15">Belongs to the APS kinase family.</text>
</comment>
<keyword evidence="14" id="KW-0597">Phosphoprotein</keyword>
<evidence type="ECO:0000256" key="5">
    <source>
        <dbReference type="ARBA" id="ARBA00012121"/>
    </source>
</evidence>
<dbReference type="InterPro" id="IPR059117">
    <property type="entry name" value="APS_kinase_dom"/>
</dbReference>
<name>A0A4R3NG37_9GAMM</name>
<evidence type="ECO:0000256" key="14">
    <source>
        <dbReference type="HAMAP-Rule" id="MF_00065"/>
    </source>
</evidence>
<evidence type="ECO:0000313" key="18">
    <source>
        <dbReference type="Proteomes" id="UP000295055"/>
    </source>
</evidence>
<evidence type="ECO:0000256" key="13">
    <source>
        <dbReference type="ARBA" id="ARBA00031464"/>
    </source>
</evidence>
<feature type="domain" description="APS kinase" evidence="16">
    <location>
        <begin position="31"/>
        <end position="181"/>
    </location>
</feature>
<evidence type="ECO:0000256" key="11">
    <source>
        <dbReference type="ARBA" id="ARBA00029724"/>
    </source>
</evidence>
<evidence type="ECO:0000256" key="8">
    <source>
        <dbReference type="ARBA" id="ARBA00022741"/>
    </source>
</evidence>
<sequence length="207" mass="23339">MDTLENGLSENIVWHSHNVTRQWREQRNGHKGAVLWLTGLSGSGKSTLAGAIETQLANLGIKTYLLDGDNVRHGLCRDLGFSDADRQENIRRIGEVAKLMVDAGLIVATAFISPYQEDRQRVRELFEPDQFYELYVDTPIEVCEKRDPKGLYQQARAGKISHFTGIDSPYQPPQNPELHLDGLRPIHDSLAQVIQLLQQRNIISIAN</sequence>
<dbReference type="CDD" id="cd02027">
    <property type="entry name" value="APSK"/>
    <property type="match status" value="1"/>
</dbReference>
<evidence type="ECO:0000256" key="7">
    <source>
        <dbReference type="ARBA" id="ARBA00022679"/>
    </source>
</evidence>
<dbReference type="PANTHER" id="PTHR11055">
    <property type="entry name" value="BIFUNCTIONAL 3'-PHOSPHOADENOSINE 5'-PHOSPHOSULFATE SYNTHASE"/>
    <property type="match status" value="1"/>
</dbReference>
<dbReference type="AlphaFoldDB" id="A0A4R3NG37"/>
<evidence type="ECO:0000256" key="4">
    <source>
        <dbReference type="ARBA" id="ARBA00007008"/>
    </source>
</evidence>
<dbReference type="OrthoDB" id="9804504at2"/>
<evidence type="ECO:0000256" key="6">
    <source>
        <dbReference type="ARBA" id="ARBA00018163"/>
    </source>
</evidence>
<dbReference type="SUPFAM" id="SSF52540">
    <property type="entry name" value="P-loop containing nucleoside triphosphate hydrolases"/>
    <property type="match status" value="1"/>
</dbReference>
<proteinExistence type="inferred from homology"/>
<evidence type="ECO:0000256" key="10">
    <source>
        <dbReference type="ARBA" id="ARBA00022840"/>
    </source>
</evidence>
<evidence type="ECO:0000313" key="17">
    <source>
        <dbReference type="EMBL" id="TCT31686.1"/>
    </source>
</evidence>
<evidence type="ECO:0000256" key="2">
    <source>
        <dbReference type="ARBA" id="ARBA00002632"/>
    </source>
</evidence>
<protein>
    <recommendedName>
        <fullName evidence="6 14">Adenylyl-sulfate kinase</fullName>
        <ecNumber evidence="5 14">2.7.1.25</ecNumber>
    </recommendedName>
    <alternativeName>
        <fullName evidence="12 14">APS kinase</fullName>
    </alternativeName>
    <alternativeName>
        <fullName evidence="13 14">ATP adenosine-5'-phosphosulfate 3'-phosphotransferase</fullName>
    </alternativeName>
    <alternativeName>
        <fullName evidence="11 14">Adenosine-5'-phosphosulfate kinase</fullName>
    </alternativeName>
</protein>
<keyword evidence="7 14" id="KW-0808">Transferase</keyword>
<dbReference type="GO" id="GO:0000103">
    <property type="term" value="P:sulfate assimilation"/>
    <property type="evidence" value="ECO:0007669"/>
    <property type="project" value="UniProtKB-UniRule"/>
</dbReference>
<evidence type="ECO:0000256" key="12">
    <source>
        <dbReference type="ARBA" id="ARBA00031393"/>
    </source>
</evidence>
<dbReference type="InterPro" id="IPR027417">
    <property type="entry name" value="P-loop_NTPase"/>
</dbReference>